<evidence type="ECO:0000256" key="2">
    <source>
        <dbReference type="ARBA" id="ARBA00022649"/>
    </source>
</evidence>
<evidence type="ECO:0000313" key="8">
    <source>
        <dbReference type="Proteomes" id="UP000193136"/>
    </source>
</evidence>
<dbReference type="GO" id="GO:0016787">
    <property type="term" value="F:hydrolase activity"/>
    <property type="evidence" value="ECO:0007669"/>
    <property type="project" value="UniProtKB-KW"/>
</dbReference>
<evidence type="ECO:0000256" key="6">
    <source>
        <dbReference type="ARBA" id="ARBA00024207"/>
    </source>
</evidence>
<dbReference type="GO" id="GO:0000166">
    <property type="term" value="F:nucleotide binding"/>
    <property type="evidence" value="ECO:0007669"/>
    <property type="project" value="UniProtKB-KW"/>
</dbReference>
<proteinExistence type="inferred from homology"/>
<evidence type="ECO:0000256" key="3">
    <source>
        <dbReference type="ARBA" id="ARBA00022722"/>
    </source>
</evidence>
<keyword evidence="4" id="KW-0547">Nucleotide-binding</keyword>
<dbReference type="RefSeq" id="WP_085009536.1">
    <property type="nucleotide sequence ID" value="NZ_NAAD01000003.1"/>
</dbReference>
<dbReference type="InterPro" id="IPR051813">
    <property type="entry name" value="HepT_RNase_toxin"/>
</dbReference>
<keyword evidence="2" id="KW-1277">Toxin-antitoxin system</keyword>
<dbReference type="PANTHER" id="PTHR34139:SF1">
    <property type="entry name" value="RNASE MJ1380-RELATED"/>
    <property type="match status" value="1"/>
</dbReference>
<organism evidence="7 8">
    <name type="scientific">Geothermobacter hydrogeniphilus</name>
    <dbReference type="NCBI Taxonomy" id="1969733"/>
    <lineage>
        <taxon>Bacteria</taxon>
        <taxon>Pseudomonadati</taxon>
        <taxon>Thermodesulfobacteriota</taxon>
        <taxon>Desulfuromonadia</taxon>
        <taxon>Desulfuromonadales</taxon>
        <taxon>Geothermobacteraceae</taxon>
        <taxon>Geothermobacter</taxon>
    </lineage>
</organism>
<sequence>MSNNRDLRDYLQDICDAIVDIRNFIKGMDQKAFSGDKKTVNAVIRSLEVIGEATKKIPPETRLMAPEVPWAEMAGMRDKLIHEYFGVDLDIVWETVQHDLTGLESEIKSLL</sequence>
<keyword evidence="5" id="KW-0378">Hydrolase</keyword>
<evidence type="ECO:0000256" key="1">
    <source>
        <dbReference type="ARBA" id="ARBA00022553"/>
    </source>
</evidence>
<protein>
    <recommendedName>
        <fullName evidence="9">DUF86 domain-containing protein</fullName>
    </recommendedName>
</protein>
<name>A0A1X0YBN6_9BACT</name>
<comment type="similarity">
    <text evidence="6">Belongs to the HepT RNase toxin family.</text>
</comment>
<evidence type="ECO:0000256" key="4">
    <source>
        <dbReference type="ARBA" id="ARBA00022741"/>
    </source>
</evidence>
<dbReference type="AlphaFoldDB" id="A0A1X0YBN6"/>
<gene>
    <name evidence="7" type="ORF">B5V00_04360</name>
</gene>
<dbReference type="PANTHER" id="PTHR34139">
    <property type="entry name" value="UPF0331 PROTEIN MJ0127"/>
    <property type="match status" value="1"/>
</dbReference>
<dbReference type="GO" id="GO:0004540">
    <property type="term" value="F:RNA nuclease activity"/>
    <property type="evidence" value="ECO:0007669"/>
    <property type="project" value="InterPro"/>
</dbReference>
<dbReference type="Gene3D" id="1.20.120.580">
    <property type="entry name" value="bsu32300-like"/>
    <property type="match status" value="1"/>
</dbReference>
<keyword evidence="8" id="KW-1185">Reference proteome</keyword>
<keyword evidence="1" id="KW-0597">Phosphoprotein</keyword>
<evidence type="ECO:0008006" key="9">
    <source>
        <dbReference type="Google" id="ProtNLM"/>
    </source>
</evidence>
<evidence type="ECO:0000256" key="5">
    <source>
        <dbReference type="ARBA" id="ARBA00022801"/>
    </source>
</evidence>
<comment type="caution">
    <text evidence="7">The sequence shown here is derived from an EMBL/GenBank/DDBJ whole genome shotgun (WGS) entry which is preliminary data.</text>
</comment>
<dbReference type="InterPro" id="IPR008201">
    <property type="entry name" value="HepT-like"/>
</dbReference>
<dbReference type="OrthoDB" id="9802833at2"/>
<reference evidence="7 8" key="1">
    <citation type="submission" date="2017-03" db="EMBL/GenBank/DDBJ databases">
        <title>Genome sequence of Geothermobacter sp. EPR-M, Deep-Sea Iron Reducer.</title>
        <authorList>
            <person name="Tully B."/>
            <person name="Savalia P."/>
            <person name="Abuyen K."/>
            <person name="Baughan C."/>
            <person name="Romero E."/>
            <person name="Ronkowski C."/>
            <person name="Torres B."/>
            <person name="Tremblay J."/>
            <person name="Trujillo A."/>
            <person name="Tyler M."/>
            <person name="Perez-Rodriguez I."/>
            <person name="Amend J."/>
        </authorList>
    </citation>
    <scope>NUCLEOTIDE SEQUENCE [LARGE SCALE GENOMIC DNA]</scope>
    <source>
        <strain evidence="7 8">EPR-M</strain>
    </source>
</reference>
<dbReference type="GO" id="GO:0110001">
    <property type="term" value="C:toxin-antitoxin complex"/>
    <property type="evidence" value="ECO:0007669"/>
    <property type="project" value="InterPro"/>
</dbReference>
<dbReference type="STRING" id="1969733.B5V00_04360"/>
<keyword evidence="3" id="KW-0540">Nuclease</keyword>
<dbReference type="EMBL" id="NAAD01000003">
    <property type="protein sequence ID" value="ORJ62522.1"/>
    <property type="molecule type" value="Genomic_DNA"/>
</dbReference>
<accession>A0A1X0YBN6</accession>
<dbReference type="InterPro" id="IPR037038">
    <property type="entry name" value="HepT-like_sf"/>
</dbReference>
<dbReference type="Proteomes" id="UP000193136">
    <property type="component" value="Unassembled WGS sequence"/>
</dbReference>
<dbReference type="Pfam" id="PF01934">
    <property type="entry name" value="HepT-like"/>
    <property type="match status" value="1"/>
</dbReference>
<evidence type="ECO:0000313" key="7">
    <source>
        <dbReference type="EMBL" id="ORJ62522.1"/>
    </source>
</evidence>